<dbReference type="PANTHER" id="PTHR48034">
    <property type="entry name" value="TRANSFORMER-2 SEX-DETERMINING PROTEIN-RELATED"/>
    <property type="match status" value="1"/>
</dbReference>
<feature type="domain" description="RRM" evidence="3">
    <location>
        <begin position="1"/>
        <end position="77"/>
    </location>
</feature>
<dbReference type="InterPro" id="IPR035979">
    <property type="entry name" value="RBD_domain_sf"/>
</dbReference>
<dbReference type="InterPro" id="IPR050441">
    <property type="entry name" value="RBM"/>
</dbReference>
<feature type="non-terminal residue" evidence="4">
    <location>
        <position position="212"/>
    </location>
</feature>
<organism evidence="4 5">
    <name type="scientific">Fragilariopsis cylindrus CCMP1102</name>
    <dbReference type="NCBI Taxonomy" id="635003"/>
    <lineage>
        <taxon>Eukaryota</taxon>
        <taxon>Sar</taxon>
        <taxon>Stramenopiles</taxon>
        <taxon>Ochrophyta</taxon>
        <taxon>Bacillariophyta</taxon>
        <taxon>Bacillariophyceae</taxon>
        <taxon>Bacillariophycidae</taxon>
        <taxon>Bacillariales</taxon>
        <taxon>Bacillariaceae</taxon>
        <taxon>Fragilariopsis</taxon>
    </lineage>
</organism>
<accession>A0A1E7ELP0</accession>
<evidence type="ECO:0000313" key="5">
    <source>
        <dbReference type="Proteomes" id="UP000095751"/>
    </source>
</evidence>
<proteinExistence type="predicted"/>
<dbReference type="Proteomes" id="UP000095751">
    <property type="component" value="Unassembled WGS sequence"/>
</dbReference>
<dbReference type="FunCoup" id="A0A1E7ELP0">
    <property type="interactions" value="162"/>
</dbReference>
<dbReference type="SUPFAM" id="SSF54928">
    <property type="entry name" value="RNA-binding domain, RBD"/>
    <property type="match status" value="2"/>
</dbReference>
<sequence>RLFVRNLAFETTEEELEKYFSACGRLVECHIPVDDQKRNKGYAFISFESAVDAMEATNQLDKVDFQGRLLHILQAPESRSLSMGYGFVELASHELAKKAIKMLQGKLIDGHSLQLAISSSPDQKSSRSKATTATGKKPPTKIMVKNVPFQATRTELLKLFGTFGQLKKVRLPKKFDGSHRGFAFIEFLTGKEALTAMNALSRTHLYGRHLVL</sequence>
<evidence type="ECO:0000256" key="1">
    <source>
        <dbReference type="PROSITE-ProRule" id="PRU00176"/>
    </source>
</evidence>
<feature type="non-terminal residue" evidence="4">
    <location>
        <position position="1"/>
    </location>
</feature>
<gene>
    <name evidence="4" type="ORF">FRACYDRAFT_161359</name>
</gene>
<evidence type="ECO:0000256" key="2">
    <source>
        <dbReference type="SAM" id="MobiDB-lite"/>
    </source>
</evidence>
<evidence type="ECO:0000313" key="4">
    <source>
        <dbReference type="EMBL" id="OEU06831.1"/>
    </source>
</evidence>
<dbReference type="InParanoid" id="A0A1E7ELP0"/>
<feature type="region of interest" description="Disordered" evidence="2">
    <location>
        <begin position="118"/>
        <end position="139"/>
    </location>
</feature>
<dbReference type="InterPro" id="IPR012677">
    <property type="entry name" value="Nucleotide-bd_a/b_plait_sf"/>
</dbReference>
<dbReference type="CDD" id="cd12320">
    <property type="entry name" value="RRM6_RBM19_RRM5_MRD1"/>
    <property type="match status" value="1"/>
</dbReference>
<feature type="domain" description="RRM" evidence="3">
    <location>
        <begin position="140"/>
        <end position="212"/>
    </location>
</feature>
<reference evidence="4 5" key="1">
    <citation type="submission" date="2016-09" db="EMBL/GenBank/DDBJ databases">
        <title>Extensive genetic diversity and differential bi-allelic expression allows diatom success in the polar Southern Ocean.</title>
        <authorList>
            <consortium name="DOE Joint Genome Institute"/>
            <person name="Mock T."/>
            <person name="Otillar R.P."/>
            <person name="Strauss J."/>
            <person name="Dupont C."/>
            <person name="Frickenhaus S."/>
            <person name="Maumus F."/>
            <person name="Mcmullan M."/>
            <person name="Sanges R."/>
            <person name="Schmutz J."/>
            <person name="Toseland A."/>
            <person name="Valas R."/>
            <person name="Veluchamy A."/>
            <person name="Ward B.J."/>
            <person name="Allen A."/>
            <person name="Barry K."/>
            <person name="Falciatore A."/>
            <person name="Ferrante M."/>
            <person name="Fortunato A.E."/>
            <person name="Gloeckner G."/>
            <person name="Gruber A."/>
            <person name="Hipkin R."/>
            <person name="Janech M."/>
            <person name="Kroth P."/>
            <person name="Leese F."/>
            <person name="Lindquist E."/>
            <person name="Lyon B.R."/>
            <person name="Martin J."/>
            <person name="Mayer C."/>
            <person name="Parker M."/>
            <person name="Quesneville H."/>
            <person name="Raymond J."/>
            <person name="Uhlig C."/>
            <person name="Valentin K.U."/>
            <person name="Worden A.Z."/>
            <person name="Armbrust E.V."/>
            <person name="Bowler C."/>
            <person name="Green B."/>
            <person name="Moulton V."/>
            <person name="Van Oosterhout C."/>
            <person name="Grigoriev I."/>
        </authorList>
    </citation>
    <scope>NUCLEOTIDE SEQUENCE [LARGE SCALE GENOMIC DNA]</scope>
    <source>
        <strain evidence="4 5">CCMP1102</strain>
    </source>
</reference>
<evidence type="ECO:0000259" key="3">
    <source>
        <dbReference type="PROSITE" id="PS50102"/>
    </source>
</evidence>
<dbReference type="PROSITE" id="PS50102">
    <property type="entry name" value="RRM"/>
    <property type="match status" value="2"/>
</dbReference>
<dbReference type="AlphaFoldDB" id="A0A1E7ELP0"/>
<dbReference type="Gene3D" id="3.30.70.330">
    <property type="match status" value="3"/>
</dbReference>
<dbReference type="InterPro" id="IPR000504">
    <property type="entry name" value="RRM_dom"/>
</dbReference>
<dbReference type="KEGG" id="fcy:FRACYDRAFT_161359"/>
<dbReference type="EMBL" id="KV784396">
    <property type="protein sequence ID" value="OEU06831.1"/>
    <property type="molecule type" value="Genomic_DNA"/>
</dbReference>
<keyword evidence="5" id="KW-1185">Reference proteome</keyword>
<keyword evidence="1" id="KW-0694">RNA-binding</keyword>
<dbReference type="OrthoDB" id="439639at2759"/>
<dbReference type="Pfam" id="PF00076">
    <property type="entry name" value="RRM_1"/>
    <property type="match status" value="3"/>
</dbReference>
<protein>
    <submittedName>
        <fullName evidence="4">RNA-binding domain-containing protein</fullName>
    </submittedName>
</protein>
<dbReference type="SMART" id="SM00360">
    <property type="entry name" value="RRM"/>
    <property type="match status" value="2"/>
</dbReference>
<dbReference type="GO" id="GO:0003723">
    <property type="term" value="F:RNA binding"/>
    <property type="evidence" value="ECO:0007669"/>
    <property type="project" value="UniProtKB-UniRule"/>
</dbReference>
<name>A0A1E7ELP0_9STRA</name>